<keyword evidence="2 3" id="KW-0175">Coiled coil</keyword>
<keyword evidence="6" id="KW-1185">Reference proteome</keyword>
<dbReference type="GO" id="GO:0009903">
    <property type="term" value="P:chloroplast avoidance movement"/>
    <property type="evidence" value="ECO:0000318"/>
    <property type="project" value="GO_Central"/>
</dbReference>
<feature type="region of interest" description="Disordered" evidence="4">
    <location>
        <begin position="195"/>
        <end position="290"/>
    </location>
</feature>
<feature type="compositionally biased region" description="Basic and acidic residues" evidence="4">
    <location>
        <begin position="122"/>
        <end position="151"/>
    </location>
</feature>
<sequence>MFNNYLDLVMGISCWWKIGVENGEVESNTEVMGTEANNGKGGSFGSLLIASEGSAMEKQTLTDSKASDFSIDDRLKPSPETAIQQTEDKQSNHKLSDSMGQGNVIEDGVAGHDHVRKSGHVGQDHVREDDLTGQDHDREEAPAGNDHIQEDVGLKPSLEPAIQQTEEKQSNNKLFDVKYDSTGQNNILEYGVAGHDHVKESGPTGQDHAREDDPTGHDHVQEDGVTGQDHVKENGPTGQDHVKESSPTGQGHVKESSPTGHDHVRENGKVDNHEEKGSETVSSEKTIEKSKCSNAEIDTTAPFESVKAAVSMFGGIVDWKAHKIQIAERRRYVAQELRKANEQMPILKKQSEAAEESKQQALKELDNAKRLLEELRINTERAETEEQQAKQDAELAKLRVEEMEQGIADESSIAAKTQLEVAQARHQAAVSELKTVKIELENLQKDYGLLLAERDLAIKNAEQAEFNSKEIEKNVEELTIKLITTKEALESAHAAHLEAEENRTGVAIAQEEEILQWQEELKQSEEESEKVNQQIAEMEDLKYTIGSRFGEDGPRRSEEKHRKSNR</sequence>
<evidence type="ECO:0000313" key="6">
    <source>
        <dbReference type="Proteomes" id="UP000215914"/>
    </source>
</evidence>
<gene>
    <name evidence="5" type="ORF">HannXRQ_Chr05g0150901</name>
</gene>
<proteinExistence type="inferred from homology"/>
<evidence type="ECO:0000256" key="3">
    <source>
        <dbReference type="SAM" id="Coils"/>
    </source>
</evidence>
<evidence type="ECO:0000313" key="5">
    <source>
        <dbReference type="EMBL" id="OTG25744.1"/>
    </source>
</evidence>
<name>A0A251URL2_HELAN</name>
<protein>
    <submittedName>
        <fullName evidence="5">Putative WEB family</fullName>
    </submittedName>
</protein>
<dbReference type="InterPro" id="IPR008545">
    <property type="entry name" value="Web"/>
</dbReference>
<feature type="coiled-coil region" evidence="3">
    <location>
        <begin position="337"/>
        <end position="541"/>
    </location>
</feature>
<accession>A0A251URL2</accession>
<dbReference type="Pfam" id="PF05701">
    <property type="entry name" value="WEMBL"/>
    <property type="match status" value="1"/>
</dbReference>
<feature type="compositionally biased region" description="Basic and acidic residues" evidence="4">
    <location>
        <begin position="252"/>
        <end position="278"/>
    </location>
</feature>
<feature type="compositionally biased region" description="Basic and acidic residues" evidence="4">
    <location>
        <begin position="86"/>
        <end position="96"/>
    </location>
</feature>
<feature type="compositionally biased region" description="Basic and acidic residues" evidence="4">
    <location>
        <begin position="207"/>
        <end position="222"/>
    </location>
</feature>
<dbReference type="PANTHER" id="PTHR32054">
    <property type="entry name" value="HEAVY CHAIN, PUTATIVE, EXPRESSED-RELATED-RELATED"/>
    <property type="match status" value="1"/>
</dbReference>
<dbReference type="AlphaFoldDB" id="A0A251URL2"/>
<dbReference type="EMBL" id="CM007894">
    <property type="protein sequence ID" value="OTG25744.1"/>
    <property type="molecule type" value="Genomic_DNA"/>
</dbReference>
<feature type="compositionally biased region" description="Basic and acidic residues" evidence="4">
    <location>
        <begin position="549"/>
        <end position="566"/>
    </location>
</feature>
<dbReference type="GO" id="GO:0005829">
    <property type="term" value="C:cytosol"/>
    <property type="evidence" value="ECO:0000318"/>
    <property type="project" value="GO_Central"/>
</dbReference>
<evidence type="ECO:0000256" key="1">
    <source>
        <dbReference type="ARBA" id="ARBA00005485"/>
    </source>
</evidence>
<feature type="region of interest" description="Disordered" evidence="4">
    <location>
        <begin position="58"/>
        <end position="151"/>
    </location>
</feature>
<evidence type="ECO:0000256" key="2">
    <source>
        <dbReference type="ARBA" id="ARBA00023054"/>
    </source>
</evidence>
<feature type="region of interest" description="Disordered" evidence="4">
    <location>
        <begin position="542"/>
        <end position="566"/>
    </location>
</feature>
<organism evidence="5 6">
    <name type="scientific">Helianthus annuus</name>
    <name type="common">Common sunflower</name>
    <dbReference type="NCBI Taxonomy" id="4232"/>
    <lineage>
        <taxon>Eukaryota</taxon>
        <taxon>Viridiplantae</taxon>
        <taxon>Streptophyta</taxon>
        <taxon>Embryophyta</taxon>
        <taxon>Tracheophyta</taxon>
        <taxon>Spermatophyta</taxon>
        <taxon>Magnoliopsida</taxon>
        <taxon>eudicotyledons</taxon>
        <taxon>Gunneridae</taxon>
        <taxon>Pentapetalae</taxon>
        <taxon>asterids</taxon>
        <taxon>campanulids</taxon>
        <taxon>Asterales</taxon>
        <taxon>Asteraceae</taxon>
        <taxon>Asteroideae</taxon>
        <taxon>Heliantheae alliance</taxon>
        <taxon>Heliantheae</taxon>
        <taxon>Helianthus</taxon>
    </lineage>
</organism>
<dbReference type="Proteomes" id="UP000215914">
    <property type="component" value="Chromosome 5"/>
</dbReference>
<dbReference type="InParanoid" id="A0A251URL2"/>
<dbReference type="GO" id="GO:0009904">
    <property type="term" value="P:chloroplast accumulation movement"/>
    <property type="evidence" value="ECO:0000318"/>
    <property type="project" value="GO_Central"/>
</dbReference>
<reference evidence="6" key="1">
    <citation type="journal article" date="2017" name="Nature">
        <title>The sunflower genome provides insights into oil metabolism, flowering and Asterid evolution.</title>
        <authorList>
            <person name="Badouin H."/>
            <person name="Gouzy J."/>
            <person name="Grassa C.J."/>
            <person name="Murat F."/>
            <person name="Staton S.E."/>
            <person name="Cottret L."/>
            <person name="Lelandais-Briere C."/>
            <person name="Owens G.L."/>
            <person name="Carrere S."/>
            <person name="Mayjonade B."/>
            <person name="Legrand L."/>
            <person name="Gill N."/>
            <person name="Kane N.C."/>
            <person name="Bowers J.E."/>
            <person name="Hubner S."/>
            <person name="Bellec A."/>
            <person name="Berard A."/>
            <person name="Berges H."/>
            <person name="Blanchet N."/>
            <person name="Boniface M.C."/>
            <person name="Brunel D."/>
            <person name="Catrice O."/>
            <person name="Chaidir N."/>
            <person name="Claudel C."/>
            <person name="Donnadieu C."/>
            <person name="Faraut T."/>
            <person name="Fievet G."/>
            <person name="Helmstetter N."/>
            <person name="King M."/>
            <person name="Knapp S.J."/>
            <person name="Lai Z."/>
            <person name="Le Paslier M.C."/>
            <person name="Lippi Y."/>
            <person name="Lorenzon L."/>
            <person name="Mandel J.R."/>
            <person name="Marage G."/>
            <person name="Marchand G."/>
            <person name="Marquand E."/>
            <person name="Bret-Mestries E."/>
            <person name="Morien E."/>
            <person name="Nambeesan S."/>
            <person name="Nguyen T."/>
            <person name="Pegot-Espagnet P."/>
            <person name="Pouilly N."/>
            <person name="Raftis F."/>
            <person name="Sallet E."/>
            <person name="Schiex T."/>
            <person name="Thomas J."/>
            <person name="Vandecasteele C."/>
            <person name="Vares D."/>
            <person name="Vear F."/>
            <person name="Vautrin S."/>
            <person name="Crespi M."/>
            <person name="Mangin B."/>
            <person name="Burke J.M."/>
            <person name="Salse J."/>
            <person name="Munos S."/>
            <person name="Vincourt P."/>
            <person name="Rieseberg L.H."/>
            <person name="Langlade N.B."/>
        </authorList>
    </citation>
    <scope>NUCLEOTIDE SEQUENCE [LARGE SCALE GENOMIC DNA]</scope>
    <source>
        <strain evidence="6">cv. SF193</strain>
    </source>
</reference>
<dbReference type="PANTHER" id="PTHR32054:SF96">
    <property type="entry name" value="WEB FAMILY PROTEIN"/>
    <property type="match status" value="1"/>
</dbReference>
<evidence type="ECO:0000256" key="4">
    <source>
        <dbReference type="SAM" id="MobiDB-lite"/>
    </source>
</evidence>
<comment type="similarity">
    <text evidence="1">Belongs to the WEB family.</text>
</comment>